<keyword evidence="3 5" id="KW-0808">Transferase</keyword>
<evidence type="ECO:0000313" key="5">
    <source>
        <dbReference type="EMBL" id="PRY37870.1"/>
    </source>
</evidence>
<dbReference type="InterPro" id="IPR051052">
    <property type="entry name" value="Diverse_substrate_MTase"/>
</dbReference>
<dbReference type="OrthoDB" id="9797252at2"/>
<protein>
    <submittedName>
        <fullName evidence="5">Methyltransferase family protein</fullName>
    </submittedName>
</protein>
<gene>
    <name evidence="5" type="ORF">CLV43_10990</name>
</gene>
<dbReference type="GO" id="GO:0008757">
    <property type="term" value="F:S-adenosylmethionine-dependent methyltransferase activity"/>
    <property type="evidence" value="ECO:0007669"/>
    <property type="project" value="InterPro"/>
</dbReference>
<organism evidence="5 6">
    <name type="scientific">Umezawaea tangerina</name>
    <dbReference type="NCBI Taxonomy" id="84725"/>
    <lineage>
        <taxon>Bacteria</taxon>
        <taxon>Bacillati</taxon>
        <taxon>Actinomycetota</taxon>
        <taxon>Actinomycetes</taxon>
        <taxon>Pseudonocardiales</taxon>
        <taxon>Pseudonocardiaceae</taxon>
        <taxon>Umezawaea</taxon>
    </lineage>
</organism>
<dbReference type="RefSeq" id="WP_106190802.1">
    <property type="nucleotide sequence ID" value="NZ_PVTF01000009.1"/>
</dbReference>
<dbReference type="PANTHER" id="PTHR44942:SF4">
    <property type="entry name" value="METHYLTRANSFERASE TYPE 11 DOMAIN-CONTAINING PROTEIN"/>
    <property type="match status" value="1"/>
</dbReference>
<feature type="domain" description="Methyltransferase type 11" evidence="4">
    <location>
        <begin position="43"/>
        <end position="133"/>
    </location>
</feature>
<dbReference type="InterPro" id="IPR029063">
    <property type="entry name" value="SAM-dependent_MTases_sf"/>
</dbReference>
<comment type="caution">
    <text evidence="5">The sequence shown here is derived from an EMBL/GenBank/DDBJ whole genome shotgun (WGS) entry which is preliminary data.</text>
</comment>
<dbReference type="EMBL" id="PVTF01000009">
    <property type="protein sequence ID" value="PRY37870.1"/>
    <property type="molecule type" value="Genomic_DNA"/>
</dbReference>
<dbReference type="CDD" id="cd02440">
    <property type="entry name" value="AdoMet_MTases"/>
    <property type="match status" value="1"/>
</dbReference>
<dbReference type="Proteomes" id="UP000239494">
    <property type="component" value="Unassembled WGS sequence"/>
</dbReference>
<dbReference type="AlphaFoldDB" id="A0A2T0SWV7"/>
<accession>A0A2T0SWV7</accession>
<evidence type="ECO:0000256" key="3">
    <source>
        <dbReference type="ARBA" id="ARBA00022679"/>
    </source>
</evidence>
<name>A0A2T0SWV7_9PSEU</name>
<keyword evidence="2 5" id="KW-0489">Methyltransferase</keyword>
<dbReference type="Gene3D" id="3.40.50.150">
    <property type="entry name" value="Vaccinia Virus protein VP39"/>
    <property type="match status" value="1"/>
</dbReference>
<proteinExistence type="inferred from homology"/>
<evidence type="ECO:0000256" key="2">
    <source>
        <dbReference type="ARBA" id="ARBA00022603"/>
    </source>
</evidence>
<dbReference type="InterPro" id="IPR013216">
    <property type="entry name" value="Methyltransf_11"/>
</dbReference>
<sequence>MTDDALRGIFGEDAELYDRCRPGYPPEVVADLSSLAGPGARVLEIGAGTGQATLPMTRLGWSVTAVELNANMAALARRNVPEADVVVSAFEDWEPPATPFDLVVSATAFHWVDPEVRVVKSADLLRPGGSLVVISTHHVRGGTVPFFEAAQRCYERFDPATPPDLRLEPSSAIPEDSAEFDESGRFGPVSFRRHEWELTYTAAGYLDLLSTYSGHRALPAEARDGLYRCIAGLIDDRHGGRVTKRFMTQLAITERGSR</sequence>
<dbReference type="GO" id="GO:0032259">
    <property type="term" value="P:methylation"/>
    <property type="evidence" value="ECO:0007669"/>
    <property type="project" value="UniProtKB-KW"/>
</dbReference>
<evidence type="ECO:0000259" key="4">
    <source>
        <dbReference type="Pfam" id="PF08241"/>
    </source>
</evidence>
<evidence type="ECO:0000313" key="6">
    <source>
        <dbReference type="Proteomes" id="UP000239494"/>
    </source>
</evidence>
<comment type="similarity">
    <text evidence="1">Belongs to the methyltransferase superfamily.</text>
</comment>
<reference evidence="5 6" key="1">
    <citation type="submission" date="2018-03" db="EMBL/GenBank/DDBJ databases">
        <title>Genomic Encyclopedia of Archaeal and Bacterial Type Strains, Phase II (KMG-II): from individual species to whole genera.</title>
        <authorList>
            <person name="Goeker M."/>
        </authorList>
    </citation>
    <scope>NUCLEOTIDE SEQUENCE [LARGE SCALE GENOMIC DNA]</scope>
    <source>
        <strain evidence="5 6">DSM 44720</strain>
    </source>
</reference>
<dbReference type="Pfam" id="PF08241">
    <property type="entry name" value="Methyltransf_11"/>
    <property type="match status" value="1"/>
</dbReference>
<dbReference type="PANTHER" id="PTHR44942">
    <property type="entry name" value="METHYLTRANSF_11 DOMAIN-CONTAINING PROTEIN"/>
    <property type="match status" value="1"/>
</dbReference>
<keyword evidence="6" id="KW-1185">Reference proteome</keyword>
<dbReference type="SUPFAM" id="SSF53335">
    <property type="entry name" value="S-adenosyl-L-methionine-dependent methyltransferases"/>
    <property type="match status" value="1"/>
</dbReference>
<evidence type="ECO:0000256" key="1">
    <source>
        <dbReference type="ARBA" id="ARBA00008361"/>
    </source>
</evidence>